<proteinExistence type="predicted"/>
<name>A0A0A1N3S5_RHIZD</name>
<dbReference type="Proteomes" id="UP000242381">
    <property type="component" value="Unassembled WGS sequence"/>
</dbReference>
<accession>A0A0A1N3S5</accession>
<sequence length="362" mass="42397">MLPKKAPKVVFPDNHATYVKALYKNILAEGSLFFDDRARTFIQNRTRYLFKEYKDCTDLERVKSKIKEARRKLHKLEEANRGNFRKAYKILLDVYGRRGKVRHSLLYPYLNQFKPADFKYPEPFVPHVPRTAPPPPLCPPLRVLITDHLGKKLSPVLPEPKHKPLHVGRKANLLWRHHSNLLSRVPVPLPFEILCELETKAGAPPNHPMSAASLGKGGPKWNQFYFAYQNNPDLAHLSPHLKSHVSQSKVVRSQTVADMRSPYETVKKPNILEYLEEKESKKPELQKYESPYNNRQTRRLYRRLLNEIPCIDMFTWETLWKEDVNYTIFKSNWIPKGVRELLPETLSSEVVEETMKTNKRKK</sequence>
<dbReference type="OMA" id="KHRPRTH"/>
<keyword evidence="1" id="KW-0175">Coiled coil</keyword>
<feature type="domain" description="LYR motif-containing protein Cup1-like N-terminal" evidence="2">
    <location>
        <begin position="22"/>
        <end position="106"/>
    </location>
</feature>
<protein>
    <recommendedName>
        <fullName evidence="2">LYR motif-containing protein Cup1-like N-terminal domain-containing protein</fullName>
    </recommendedName>
</protein>
<evidence type="ECO:0000259" key="2">
    <source>
        <dbReference type="Pfam" id="PF20263"/>
    </source>
</evidence>
<dbReference type="EMBL" id="KV921318">
    <property type="protein sequence ID" value="ORE19025.1"/>
    <property type="molecule type" value="Genomic_DNA"/>
</dbReference>
<dbReference type="InterPro" id="IPR046896">
    <property type="entry name" value="Cup1-like_N"/>
</dbReference>
<evidence type="ECO:0000313" key="3">
    <source>
        <dbReference type="EMBL" id="ORE19025.1"/>
    </source>
</evidence>
<evidence type="ECO:0000256" key="1">
    <source>
        <dbReference type="SAM" id="Coils"/>
    </source>
</evidence>
<dbReference type="VEuPathDB" id="FungiDB:BCV72DRAFT_222289"/>
<dbReference type="Pfam" id="PF20263">
    <property type="entry name" value="LYRM2-like"/>
    <property type="match status" value="1"/>
</dbReference>
<gene>
    <name evidence="3" type="ORF">BCV71DRAFT_198073</name>
</gene>
<organism evidence="3 4">
    <name type="scientific">Rhizopus microsporus</name>
    <dbReference type="NCBI Taxonomy" id="58291"/>
    <lineage>
        <taxon>Eukaryota</taxon>
        <taxon>Fungi</taxon>
        <taxon>Fungi incertae sedis</taxon>
        <taxon>Mucoromycota</taxon>
        <taxon>Mucoromycotina</taxon>
        <taxon>Mucoromycetes</taxon>
        <taxon>Mucorales</taxon>
        <taxon>Mucorineae</taxon>
        <taxon>Rhizopodaceae</taxon>
        <taxon>Rhizopus</taxon>
    </lineage>
</organism>
<dbReference type="CDD" id="cd20273">
    <property type="entry name" value="Complex1_LYR_unchar"/>
    <property type="match status" value="1"/>
</dbReference>
<feature type="coiled-coil region" evidence="1">
    <location>
        <begin position="59"/>
        <end position="86"/>
    </location>
</feature>
<evidence type="ECO:0000313" key="4">
    <source>
        <dbReference type="Proteomes" id="UP000242381"/>
    </source>
</evidence>
<dbReference type="AlphaFoldDB" id="A0A0A1N3S5"/>
<reference evidence="3 4" key="1">
    <citation type="journal article" date="2016" name="Proc. Natl. Acad. Sci. U.S.A.">
        <title>Lipid metabolic changes in an early divergent fungus govern the establishment of a mutualistic symbiosis with endobacteria.</title>
        <authorList>
            <person name="Lastovetsky O.A."/>
            <person name="Gaspar M.L."/>
            <person name="Mondo S.J."/>
            <person name="LaButti K.M."/>
            <person name="Sandor L."/>
            <person name="Grigoriev I.V."/>
            <person name="Henry S.A."/>
            <person name="Pawlowska T.E."/>
        </authorList>
    </citation>
    <scope>NUCLEOTIDE SEQUENCE [LARGE SCALE GENOMIC DNA]</scope>
    <source>
        <strain evidence="3 4">ATCC 11559</strain>
    </source>
</reference>